<dbReference type="InterPro" id="IPR000271">
    <property type="entry name" value="Ribosomal_bL34"/>
</dbReference>
<evidence type="ECO:0000256" key="1">
    <source>
        <dbReference type="ARBA" id="ARBA00010111"/>
    </source>
</evidence>
<organism evidence="4 5">
    <name type="scientific">Dunaliella salina</name>
    <name type="common">Green alga</name>
    <name type="synonym">Protococcus salinus</name>
    <dbReference type="NCBI Taxonomy" id="3046"/>
    <lineage>
        <taxon>Eukaryota</taxon>
        <taxon>Viridiplantae</taxon>
        <taxon>Chlorophyta</taxon>
        <taxon>core chlorophytes</taxon>
        <taxon>Chlorophyceae</taxon>
        <taxon>CS clade</taxon>
        <taxon>Chlamydomonadales</taxon>
        <taxon>Dunaliellaceae</taxon>
        <taxon>Dunaliella</taxon>
    </lineage>
</organism>
<dbReference type="Pfam" id="PF00468">
    <property type="entry name" value="Ribosomal_L34"/>
    <property type="match status" value="1"/>
</dbReference>
<accession>A0ABQ7G2A9</accession>
<evidence type="ECO:0000313" key="4">
    <source>
        <dbReference type="EMBL" id="KAF5828742.1"/>
    </source>
</evidence>
<dbReference type="PANTHER" id="PTHR14503:SF4">
    <property type="entry name" value="LARGE RIBOSOMAL SUBUNIT PROTEIN BL34M"/>
    <property type="match status" value="1"/>
</dbReference>
<keyword evidence="2" id="KW-0689">Ribosomal protein</keyword>
<evidence type="ECO:0000313" key="5">
    <source>
        <dbReference type="Proteomes" id="UP000815325"/>
    </source>
</evidence>
<comment type="caution">
    <text evidence="4">The sequence shown here is derived from an EMBL/GenBank/DDBJ whole genome shotgun (WGS) entry which is preliminary data.</text>
</comment>
<evidence type="ECO:0000256" key="2">
    <source>
        <dbReference type="ARBA" id="ARBA00022980"/>
    </source>
</evidence>
<keyword evidence="5" id="KW-1185">Reference proteome</keyword>
<dbReference type="Proteomes" id="UP000815325">
    <property type="component" value="Unassembled WGS sequence"/>
</dbReference>
<dbReference type="Gene3D" id="1.10.287.3980">
    <property type="match status" value="1"/>
</dbReference>
<name>A0ABQ7G2A9_DUNSA</name>
<sequence length="174" mass="19625">MFGNRLRSSLSKQLLSLKEQIVPGRHFCCIHSSGYEQLHNGSPSMTWTPHAFIDEPGHGMPAVLKGARQPSSMLWPSSSLLQQSILDPLQFPLQQHVMLQIQLNGSIQGSLPAEPNGSDEDALECARGNTYQPSRRKRVNKHGLGKRLSMPSQRLTLLRRMRKGRHRLTVDHYL</sequence>
<proteinExistence type="inferred from homology"/>
<protein>
    <submittedName>
        <fullName evidence="4">Uncharacterized protein</fullName>
    </submittedName>
</protein>
<evidence type="ECO:0000256" key="3">
    <source>
        <dbReference type="ARBA" id="ARBA00023274"/>
    </source>
</evidence>
<gene>
    <name evidence="4" type="ORF">DUNSADRAFT_17138</name>
</gene>
<dbReference type="PANTHER" id="PTHR14503">
    <property type="entry name" value="MITOCHONDRIAL RIBOSOMAL PROTEIN 34 FAMILY MEMBER"/>
    <property type="match status" value="1"/>
</dbReference>
<keyword evidence="3" id="KW-0687">Ribonucleoprotein</keyword>
<comment type="similarity">
    <text evidence="1">Belongs to the bacterial ribosomal protein bL34 family.</text>
</comment>
<reference evidence="4" key="1">
    <citation type="submission" date="2017-08" db="EMBL/GenBank/DDBJ databases">
        <authorList>
            <person name="Polle J.E."/>
            <person name="Barry K."/>
            <person name="Cushman J."/>
            <person name="Schmutz J."/>
            <person name="Tran D."/>
            <person name="Hathwaick L.T."/>
            <person name="Yim W.C."/>
            <person name="Jenkins J."/>
            <person name="Mckie-Krisberg Z.M."/>
            <person name="Prochnik S."/>
            <person name="Lindquist E."/>
            <person name="Dockter R.B."/>
            <person name="Adam C."/>
            <person name="Molina H."/>
            <person name="Bunkerborg J."/>
            <person name="Jin E."/>
            <person name="Buchheim M."/>
            <person name="Magnuson J."/>
        </authorList>
    </citation>
    <scope>NUCLEOTIDE SEQUENCE</scope>
    <source>
        <strain evidence="4">CCAP 19/18</strain>
    </source>
</reference>
<dbReference type="EMBL" id="MU070253">
    <property type="protein sequence ID" value="KAF5828742.1"/>
    <property type="molecule type" value="Genomic_DNA"/>
</dbReference>